<dbReference type="EMBL" id="SNZH01000004">
    <property type="protein sequence ID" value="TDR45626.1"/>
    <property type="molecule type" value="Genomic_DNA"/>
</dbReference>
<evidence type="ECO:0000313" key="4">
    <source>
        <dbReference type="Proteomes" id="UP000295293"/>
    </source>
</evidence>
<dbReference type="RefSeq" id="WP_166653945.1">
    <property type="nucleotide sequence ID" value="NZ_SNZH01000004.1"/>
</dbReference>
<comment type="caution">
    <text evidence="3">The sequence shown here is derived from an EMBL/GenBank/DDBJ whole genome shotgun (WGS) entry which is preliminary data.</text>
</comment>
<dbReference type="Proteomes" id="UP000295293">
    <property type="component" value="Unassembled WGS sequence"/>
</dbReference>
<feature type="transmembrane region" description="Helical" evidence="1">
    <location>
        <begin position="165"/>
        <end position="187"/>
    </location>
</feature>
<dbReference type="AlphaFoldDB" id="A0A4V3DMR1"/>
<proteinExistence type="predicted"/>
<keyword evidence="1" id="KW-0472">Membrane</keyword>
<keyword evidence="1" id="KW-0812">Transmembrane</keyword>
<gene>
    <name evidence="3" type="ORF">DFR29_10454</name>
</gene>
<sequence length="259" mass="29291">MNPTHWLCIVTLCAFYGSLLAFHGGFITLVTAAVINGISLYAMYSVTHDAVHGIAAPSKRLNDAMGRIGAFHEGLTFPIFKLSHMMHHRYTNDPQRDPDWVIGRRPRVLLPLWVVVRLLHDNSYMIRQGLWRGRPAHLAEHVLTLGAQVAYFGLLAFVFGTMNAVVLWIIPLAIAGAAVELLVAWLVHYPQESQERFEHTRLVRSRVLQVLMLNHNLHIVHHFWPRTPWFDYPARLPDAEHLMALAKASRATRAGAPSP</sequence>
<evidence type="ECO:0000256" key="1">
    <source>
        <dbReference type="SAM" id="Phobius"/>
    </source>
</evidence>
<dbReference type="GO" id="GO:0006629">
    <property type="term" value="P:lipid metabolic process"/>
    <property type="evidence" value="ECO:0007669"/>
    <property type="project" value="InterPro"/>
</dbReference>
<protein>
    <submittedName>
        <fullName evidence="3">Beta-carotene hydroxylase</fullName>
    </submittedName>
</protein>
<keyword evidence="4" id="KW-1185">Reference proteome</keyword>
<evidence type="ECO:0000259" key="2">
    <source>
        <dbReference type="Pfam" id="PF00487"/>
    </source>
</evidence>
<dbReference type="InterPro" id="IPR005804">
    <property type="entry name" value="FA_desaturase_dom"/>
</dbReference>
<feature type="transmembrane region" description="Helical" evidence="1">
    <location>
        <begin position="138"/>
        <end position="159"/>
    </location>
</feature>
<organism evidence="3 4">
    <name type="scientific">Tahibacter aquaticus</name>
    <dbReference type="NCBI Taxonomy" id="520092"/>
    <lineage>
        <taxon>Bacteria</taxon>
        <taxon>Pseudomonadati</taxon>
        <taxon>Pseudomonadota</taxon>
        <taxon>Gammaproteobacteria</taxon>
        <taxon>Lysobacterales</taxon>
        <taxon>Rhodanobacteraceae</taxon>
        <taxon>Tahibacter</taxon>
    </lineage>
</organism>
<reference evidence="3 4" key="1">
    <citation type="submission" date="2019-03" db="EMBL/GenBank/DDBJ databases">
        <title>Genomic Encyclopedia of Type Strains, Phase IV (KMG-IV): sequencing the most valuable type-strain genomes for metagenomic binning, comparative biology and taxonomic classification.</title>
        <authorList>
            <person name="Goeker M."/>
        </authorList>
    </citation>
    <scope>NUCLEOTIDE SEQUENCE [LARGE SCALE GENOMIC DNA]</scope>
    <source>
        <strain evidence="3 4">DSM 21667</strain>
    </source>
</reference>
<evidence type="ECO:0000313" key="3">
    <source>
        <dbReference type="EMBL" id="TDR45626.1"/>
    </source>
</evidence>
<dbReference type="Pfam" id="PF00487">
    <property type="entry name" value="FA_desaturase"/>
    <property type="match status" value="1"/>
</dbReference>
<name>A0A4V3DMR1_9GAMM</name>
<keyword evidence="1" id="KW-1133">Transmembrane helix</keyword>
<feature type="domain" description="Fatty acid desaturase" evidence="2">
    <location>
        <begin position="29"/>
        <end position="246"/>
    </location>
</feature>
<accession>A0A4V3DMR1</accession>